<dbReference type="RefSeq" id="WP_133212499.1">
    <property type="nucleotide sequence ID" value="NZ_SMSE01000002.1"/>
</dbReference>
<reference evidence="2 3" key="1">
    <citation type="submission" date="2019-03" db="EMBL/GenBank/DDBJ databases">
        <title>Seongchinamella monodicae gen. nov., sp. nov., a novel member of the Gammaproteobacteria isolated from a tidal mudflat of beach.</title>
        <authorList>
            <person name="Yang H.G."/>
            <person name="Kang J.W."/>
            <person name="Lee S.D."/>
        </authorList>
    </citation>
    <scope>NUCLEOTIDE SEQUENCE [LARGE SCALE GENOMIC DNA]</scope>
    <source>
        <strain evidence="2 3">GH4-78</strain>
    </source>
</reference>
<dbReference type="GO" id="GO:0070967">
    <property type="term" value="F:coenzyme F420 binding"/>
    <property type="evidence" value="ECO:0007669"/>
    <property type="project" value="TreeGrafter"/>
</dbReference>
<evidence type="ECO:0000313" key="2">
    <source>
        <dbReference type="EMBL" id="TDG13984.1"/>
    </source>
</evidence>
<name>A0A4V2ZXB4_9GAMM</name>
<dbReference type="Proteomes" id="UP000295554">
    <property type="component" value="Unassembled WGS sequence"/>
</dbReference>
<dbReference type="InterPro" id="IPR052019">
    <property type="entry name" value="F420H2_bilvrd_red/Heme_oxyg"/>
</dbReference>
<evidence type="ECO:0000313" key="3">
    <source>
        <dbReference type="Proteomes" id="UP000295554"/>
    </source>
</evidence>
<gene>
    <name evidence="2" type="ORF">E2F43_10865</name>
</gene>
<accession>A0A4V2ZXB4</accession>
<organism evidence="2 3">
    <name type="scientific">Seongchinamella unica</name>
    <dbReference type="NCBI Taxonomy" id="2547392"/>
    <lineage>
        <taxon>Bacteria</taxon>
        <taxon>Pseudomonadati</taxon>
        <taxon>Pseudomonadota</taxon>
        <taxon>Gammaproteobacteria</taxon>
        <taxon>Cellvibrionales</taxon>
        <taxon>Halieaceae</taxon>
        <taxon>Seongchinamella</taxon>
    </lineage>
</organism>
<dbReference type="InterPro" id="IPR012349">
    <property type="entry name" value="Split_barrel_FMN-bd"/>
</dbReference>
<sequence length="152" mass="17210">MEIKGPWDLPTVELWLQECAMPIRLACTGQDGFPRVVSVWFLYREGEFLCVSHRDSSLVKLLQSSPRVGFEVSPNEPPYHGVRGQGTATLGGDGAGEVLRLVIARYLGDSNSSLANWLLSREQEEVLIRVTPQRFFSWDYRDRMEPTVAPRD</sequence>
<dbReference type="GO" id="GO:0005829">
    <property type="term" value="C:cytosol"/>
    <property type="evidence" value="ECO:0007669"/>
    <property type="project" value="TreeGrafter"/>
</dbReference>
<dbReference type="Gene3D" id="2.30.110.10">
    <property type="entry name" value="Electron Transport, Fmn-binding Protein, Chain A"/>
    <property type="match status" value="1"/>
</dbReference>
<keyword evidence="3" id="KW-1185">Reference proteome</keyword>
<dbReference type="PANTHER" id="PTHR35176:SF6">
    <property type="entry name" value="HEME OXYGENASE HI_0854-RELATED"/>
    <property type="match status" value="1"/>
</dbReference>
<dbReference type="EMBL" id="SMSE01000002">
    <property type="protein sequence ID" value="TDG13984.1"/>
    <property type="molecule type" value="Genomic_DNA"/>
</dbReference>
<dbReference type="GO" id="GO:0016627">
    <property type="term" value="F:oxidoreductase activity, acting on the CH-CH group of donors"/>
    <property type="evidence" value="ECO:0007669"/>
    <property type="project" value="TreeGrafter"/>
</dbReference>
<evidence type="ECO:0000256" key="1">
    <source>
        <dbReference type="ARBA" id="ARBA00023002"/>
    </source>
</evidence>
<dbReference type="SUPFAM" id="SSF50475">
    <property type="entry name" value="FMN-binding split barrel"/>
    <property type="match status" value="1"/>
</dbReference>
<dbReference type="PANTHER" id="PTHR35176">
    <property type="entry name" value="HEME OXYGENASE HI_0854-RELATED"/>
    <property type="match status" value="1"/>
</dbReference>
<dbReference type="OrthoDB" id="5735872at2"/>
<dbReference type="AlphaFoldDB" id="A0A4V2ZXB4"/>
<comment type="caution">
    <text evidence="2">The sequence shown here is derived from an EMBL/GenBank/DDBJ whole genome shotgun (WGS) entry which is preliminary data.</text>
</comment>
<keyword evidence="1" id="KW-0560">Oxidoreductase</keyword>
<proteinExistence type="predicted"/>
<protein>
    <submittedName>
        <fullName evidence="2">Pyridoxamine 5'-phosphate oxidase family protein</fullName>
    </submittedName>
</protein>